<accession>A0A922A7K1</accession>
<dbReference type="EMBL" id="CM031839">
    <property type="protein sequence ID" value="KAG6676356.1"/>
    <property type="molecule type" value="Genomic_DNA"/>
</dbReference>
<proteinExistence type="predicted"/>
<evidence type="ECO:0000313" key="3">
    <source>
        <dbReference type="Proteomes" id="UP000811246"/>
    </source>
</evidence>
<sequence length="225" mass="25613">MYLKAVSLTARHPPVRFDNSMRKIGKSMKKRKLTRKWRESDANGEGEVGEEHDSSPDSDFTDSGHYVSQLSQVIVRYNLALTKKTINLKGYMVGNVLTDDYPGHLGVFQFMWSAGLISDQTYRRLNLLCVFQSFIHTSSSCDKILGVANEELGDIDPYSIFAPTCPGNVSQSNCWLKRINCIFNLSSWNTRGLAFFRLTLFKTSDLNNVILKFSLQLVANSWWQH</sequence>
<dbReference type="GO" id="GO:0005773">
    <property type="term" value="C:vacuole"/>
    <property type="evidence" value="ECO:0007669"/>
    <property type="project" value="TreeGrafter"/>
</dbReference>
<name>A0A922A7K1_CARIL</name>
<evidence type="ECO:0000256" key="1">
    <source>
        <dbReference type="SAM" id="MobiDB-lite"/>
    </source>
</evidence>
<gene>
    <name evidence="2" type="ORF">I3842_15G147200</name>
</gene>
<comment type="caution">
    <text evidence="2">The sequence shown here is derived from an EMBL/GenBank/DDBJ whole genome shotgun (WGS) entry which is preliminary data.</text>
</comment>
<dbReference type="InterPro" id="IPR001563">
    <property type="entry name" value="Peptidase_S10"/>
</dbReference>
<dbReference type="Pfam" id="PF00450">
    <property type="entry name" value="Peptidase_S10"/>
    <property type="match status" value="1"/>
</dbReference>
<dbReference type="PANTHER" id="PTHR11802">
    <property type="entry name" value="SERINE PROTEASE FAMILY S10 SERINE CARBOXYPEPTIDASE"/>
    <property type="match status" value="1"/>
</dbReference>
<dbReference type="Proteomes" id="UP000811246">
    <property type="component" value="Chromosome 15"/>
</dbReference>
<dbReference type="GO" id="GO:0004185">
    <property type="term" value="F:serine-type carboxypeptidase activity"/>
    <property type="evidence" value="ECO:0007669"/>
    <property type="project" value="InterPro"/>
</dbReference>
<evidence type="ECO:0000313" key="2">
    <source>
        <dbReference type="EMBL" id="KAG6676357.1"/>
    </source>
</evidence>
<dbReference type="EMBL" id="CM031839">
    <property type="protein sequence ID" value="KAG6676357.1"/>
    <property type="molecule type" value="Genomic_DNA"/>
</dbReference>
<feature type="region of interest" description="Disordered" evidence="1">
    <location>
        <begin position="27"/>
        <end position="61"/>
    </location>
</feature>
<organism evidence="2 3">
    <name type="scientific">Carya illinoinensis</name>
    <name type="common">Pecan</name>
    <dbReference type="NCBI Taxonomy" id="32201"/>
    <lineage>
        <taxon>Eukaryota</taxon>
        <taxon>Viridiplantae</taxon>
        <taxon>Streptophyta</taxon>
        <taxon>Embryophyta</taxon>
        <taxon>Tracheophyta</taxon>
        <taxon>Spermatophyta</taxon>
        <taxon>Magnoliopsida</taxon>
        <taxon>eudicotyledons</taxon>
        <taxon>Gunneridae</taxon>
        <taxon>Pentapetalae</taxon>
        <taxon>rosids</taxon>
        <taxon>fabids</taxon>
        <taxon>Fagales</taxon>
        <taxon>Juglandaceae</taxon>
        <taxon>Carya</taxon>
    </lineage>
</organism>
<reference evidence="2" key="1">
    <citation type="submission" date="2021-01" db="EMBL/GenBank/DDBJ databases">
        <authorList>
            <person name="Lovell J.T."/>
            <person name="Bentley N."/>
            <person name="Bhattarai G."/>
            <person name="Jenkins J.W."/>
            <person name="Sreedasyam A."/>
            <person name="Alarcon Y."/>
            <person name="Bock C."/>
            <person name="Boston L."/>
            <person name="Carlson J."/>
            <person name="Cervantes K."/>
            <person name="Clermont K."/>
            <person name="Krom N."/>
            <person name="Kubenka K."/>
            <person name="Mamidi S."/>
            <person name="Mattison C."/>
            <person name="Monteros M."/>
            <person name="Pisani C."/>
            <person name="Plott C."/>
            <person name="Rajasekar S."/>
            <person name="Rhein H.S."/>
            <person name="Rohla C."/>
            <person name="Song M."/>
            <person name="Hilaire R.S."/>
            <person name="Shu S."/>
            <person name="Wells L."/>
            <person name="Wang X."/>
            <person name="Webber J."/>
            <person name="Heerema R.J."/>
            <person name="Klein P."/>
            <person name="Conner P."/>
            <person name="Grauke L."/>
            <person name="Grimwood J."/>
            <person name="Schmutz J."/>
            <person name="Randall J.J."/>
        </authorList>
    </citation>
    <scope>NUCLEOTIDE SEQUENCE</scope>
    <source>
        <tissue evidence="2">Leaf</tissue>
    </source>
</reference>
<dbReference type="GO" id="GO:0006508">
    <property type="term" value="P:proteolysis"/>
    <property type="evidence" value="ECO:0007669"/>
    <property type="project" value="InterPro"/>
</dbReference>
<dbReference type="AlphaFoldDB" id="A0A922A7K1"/>
<dbReference type="PANTHER" id="PTHR11802:SF32">
    <property type="entry name" value="SERINE CARBOXYPEPTIDASE-LIKE 29"/>
    <property type="match status" value="1"/>
</dbReference>
<protein>
    <submittedName>
        <fullName evidence="2">Uncharacterized protein</fullName>
    </submittedName>
</protein>